<reference evidence="2" key="1">
    <citation type="journal article" date="2021" name="bioRxiv">
        <title>Whole Genome Assembly and Annotation of Northern Wild Rice, Zizania palustris L., Supports a Whole Genome Duplication in the Zizania Genus.</title>
        <authorList>
            <person name="Haas M."/>
            <person name="Kono T."/>
            <person name="Macchietto M."/>
            <person name="Millas R."/>
            <person name="McGilp L."/>
            <person name="Shao M."/>
            <person name="Duquette J."/>
            <person name="Hirsch C.N."/>
            <person name="Kimball J."/>
        </authorList>
    </citation>
    <scope>NUCLEOTIDE SEQUENCE</scope>
    <source>
        <tissue evidence="2">Fresh leaf tissue</tissue>
    </source>
</reference>
<reference evidence="2" key="2">
    <citation type="submission" date="2021-02" db="EMBL/GenBank/DDBJ databases">
        <authorList>
            <person name="Kimball J.A."/>
            <person name="Haas M.W."/>
            <person name="Macchietto M."/>
            <person name="Kono T."/>
            <person name="Duquette J."/>
            <person name="Shao M."/>
        </authorList>
    </citation>
    <scope>NUCLEOTIDE SEQUENCE</scope>
    <source>
        <tissue evidence="2">Fresh leaf tissue</tissue>
    </source>
</reference>
<evidence type="ECO:0000313" key="2">
    <source>
        <dbReference type="EMBL" id="KAG8047397.1"/>
    </source>
</evidence>
<accession>A0A8J5RD78</accession>
<sequence length="204" mass="21951">MAHPTFFSESPPSCPLLLFPSQSNRAPLPRIIGFLRSIPTASSMATLTMQPIGSLPSTQEGSSKKPAGGGADLSDIDSGWVVLGKSDIVPADLAAQSLSSSLTIPSWARRVLGGMLHTVVPFYQRVRFVEDETVQNVETAVEVVEHIAQVTEKLAANVADQLPENGCLYKAVEKVEYVAELVDKDAEKVDAIAEKVCFHNRAFS</sequence>
<evidence type="ECO:0000313" key="3">
    <source>
        <dbReference type="Proteomes" id="UP000729402"/>
    </source>
</evidence>
<dbReference type="PANTHER" id="PTHR33735:SF7">
    <property type="entry name" value="OS08G0483600 PROTEIN"/>
    <property type="match status" value="1"/>
</dbReference>
<dbReference type="Proteomes" id="UP000729402">
    <property type="component" value="Unassembled WGS sequence"/>
</dbReference>
<name>A0A8J5RD78_ZIZPA</name>
<dbReference type="AlphaFoldDB" id="A0A8J5RD78"/>
<evidence type="ECO:0000256" key="1">
    <source>
        <dbReference type="SAM" id="MobiDB-lite"/>
    </source>
</evidence>
<dbReference type="EMBL" id="JAAALK010000290">
    <property type="protein sequence ID" value="KAG8047397.1"/>
    <property type="molecule type" value="Genomic_DNA"/>
</dbReference>
<proteinExistence type="predicted"/>
<feature type="compositionally biased region" description="Polar residues" evidence="1">
    <location>
        <begin position="51"/>
        <end position="61"/>
    </location>
</feature>
<dbReference type="OrthoDB" id="1927611at2759"/>
<keyword evidence="3" id="KW-1185">Reference proteome</keyword>
<gene>
    <name evidence="2" type="ORF">GUJ93_ZPchr0008g11667</name>
</gene>
<protein>
    <submittedName>
        <fullName evidence="2">Uncharacterized protein</fullName>
    </submittedName>
</protein>
<dbReference type="PANTHER" id="PTHR33735">
    <property type="entry name" value="EXPRESSED PROTEIN"/>
    <property type="match status" value="1"/>
</dbReference>
<feature type="region of interest" description="Disordered" evidence="1">
    <location>
        <begin position="51"/>
        <end position="71"/>
    </location>
</feature>
<comment type="caution">
    <text evidence="2">The sequence shown here is derived from an EMBL/GenBank/DDBJ whole genome shotgun (WGS) entry which is preliminary data.</text>
</comment>
<organism evidence="2 3">
    <name type="scientific">Zizania palustris</name>
    <name type="common">Northern wild rice</name>
    <dbReference type="NCBI Taxonomy" id="103762"/>
    <lineage>
        <taxon>Eukaryota</taxon>
        <taxon>Viridiplantae</taxon>
        <taxon>Streptophyta</taxon>
        <taxon>Embryophyta</taxon>
        <taxon>Tracheophyta</taxon>
        <taxon>Spermatophyta</taxon>
        <taxon>Magnoliopsida</taxon>
        <taxon>Liliopsida</taxon>
        <taxon>Poales</taxon>
        <taxon>Poaceae</taxon>
        <taxon>BOP clade</taxon>
        <taxon>Oryzoideae</taxon>
        <taxon>Oryzeae</taxon>
        <taxon>Zizaniinae</taxon>
        <taxon>Zizania</taxon>
    </lineage>
</organism>